<evidence type="ECO:0000256" key="1">
    <source>
        <dbReference type="SAM" id="MobiDB-lite"/>
    </source>
</evidence>
<proteinExistence type="predicted"/>
<protein>
    <submittedName>
        <fullName evidence="2">Uncharacterized protein</fullName>
    </submittedName>
</protein>
<gene>
    <name evidence="2" type="ORF">CCACVL1_23470</name>
</gene>
<feature type="region of interest" description="Disordered" evidence="1">
    <location>
        <begin position="1"/>
        <end position="24"/>
    </location>
</feature>
<evidence type="ECO:0000313" key="3">
    <source>
        <dbReference type="Proteomes" id="UP000188268"/>
    </source>
</evidence>
<reference evidence="2 3" key="1">
    <citation type="submission" date="2013-09" db="EMBL/GenBank/DDBJ databases">
        <title>Corchorus capsularis genome sequencing.</title>
        <authorList>
            <person name="Alam M."/>
            <person name="Haque M.S."/>
            <person name="Islam M.S."/>
            <person name="Emdad E.M."/>
            <person name="Islam M.M."/>
            <person name="Ahmed B."/>
            <person name="Halim A."/>
            <person name="Hossen Q.M.M."/>
            <person name="Hossain M.Z."/>
            <person name="Ahmed R."/>
            <person name="Khan M.M."/>
            <person name="Islam R."/>
            <person name="Rashid M.M."/>
            <person name="Khan S.A."/>
            <person name="Rahman M.S."/>
            <person name="Alam M."/>
        </authorList>
    </citation>
    <scope>NUCLEOTIDE SEQUENCE [LARGE SCALE GENOMIC DNA]</scope>
    <source>
        <strain evidence="3">cv. CVL-1</strain>
        <tissue evidence="2">Whole seedling</tissue>
    </source>
</reference>
<keyword evidence="3" id="KW-1185">Reference proteome</keyword>
<dbReference type="Proteomes" id="UP000188268">
    <property type="component" value="Unassembled WGS sequence"/>
</dbReference>
<name>A0A1R3GTQ3_COCAP</name>
<dbReference type="AlphaFoldDB" id="A0A1R3GTQ3"/>
<dbReference type="Gramene" id="OMO61494">
    <property type="protein sequence ID" value="OMO61494"/>
    <property type="gene ID" value="CCACVL1_23470"/>
</dbReference>
<accession>A0A1R3GTQ3</accession>
<evidence type="ECO:0000313" key="2">
    <source>
        <dbReference type="EMBL" id="OMO61494.1"/>
    </source>
</evidence>
<organism evidence="2 3">
    <name type="scientific">Corchorus capsularis</name>
    <name type="common">Jute</name>
    <dbReference type="NCBI Taxonomy" id="210143"/>
    <lineage>
        <taxon>Eukaryota</taxon>
        <taxon>Viridiplantae</taxon>
        <taxon>Streptophyta</taxon>
        <taxon>Embryophyta</taxon>
        <taxon>Tracheophyta</taxon>
        <taxon>Spermatophyta</taxon>
        <taxon>Magnoliopsida</taxon>
        <taxon>eudicotyledons</taxon>
        <taxon>Gunneridae</taxon>
        <taxon>Pentapetalae</taxon>
        <taxon>rosids</taxon>
        <taxon>malvids</taxon>
        <taxon>Malvales</taxon>
        <taxon>Malvaceae</taxon>
        <taxon>Grewioideae</taxon>
        <taxon>Apeibeae</taxon>
        <taxon>Corchorus</taxon>
    </lineage>
</organism>
<comment type="caution">
    <text evidence="2">The sequence shown here is derived from an EMBL/GenBank/DDBJ whole genome shotgun (WGS) entry which is preliminary data.</text>
</comment>
<dbReference type="EMBL" id="AWWV01013440">
    <property type="protein sequence ID" value="OMO61494.1"/>
    <property type="molecule type" value="Genomic_DNA"/>
</dbReference>
<sequence>MEPPRLGLRPLLEQDTNGVAVRRA</sequence>
<feature type="compositionally biased region" description="Low complexity" evidence="1">
    <location>
        <begin position="1"/>
        <end position="11"/>
    </location>
</feature>